<dbReference type="GO" id="GO:0003677">
    <property type="term" value="F:DNA binding"/>
    <property type="evidence" value="ECO:0007669"/>
    <property type="project" value="UniProtKB-UniRule"/>
</dbReference>
<dbReference type="CDD" id="cd18809">
    <property type="entry name" value="SF1_C_RecD"/>
    <property type="match status" value="1"/>
</dbReference>
<dbReference type="InterPro" id="IPR003593">
    <property type="entry name" value="AAA+_ATPase"/>
</dbReference>
<dbReference type="Pfam" id="PF13245">
    <property type="entry name" value="AAA_19"/>
    <property type="match status" value="1"/>
</dbReference>
<dbReference type="Gene3D" id="3.40.50.300">
    <property type="entry name" value="P-loop containing nucleotide triphosphate hydrolases"/>
    <property type="match status" value="2"/>
</dbReference>
<feature type="binding site" evidence="3">
    <location>
        <begin position="350"/>
        <end position="354"/>
    </location>
    <ligand>
        <name>ATP</name>
        <dbReference type="ChEBI" id="CHEBI:30616"/>
    </ligand>
</feature>
<dbReference type="InterPro" id="IPR029493">
    <property type="entry name" value="RecD2-like_HHH"/>
</dbReference>
<organism evidence="5 6">
    <name type="scientific">Candidatus Coprosoma intestinipullorum</name>
    <dbReference type="NCBI Taxonomy" id="2840752"/>
    <lineage>
        <taxon>Bacteria</taxon>
        <taxon>Bacillati</taxon>
        <taxon>Bacillota</taxon>
        <taxon>Bacillota incertae sedis</taxon>
        <taxon>Candidatus Coprosoma</taxon>
    </lineage>
</organism>
<protein>
    <recommendedName>
        <fullName evidence="3">ATP-dependent RecD2 DNA helicase</fullName>
        <ecNumber evidence="3">5.6.2.3</ecNumber>
    </recommendedName>
    <alternativeName>
        <fullName evidence="3">DNA 5'-3' helicase subunit RecD2</fullName>
    </alternativeName>
</protein>
<dbReference type="AlphaFoldDB" id="A0A9D0ZRE0"/>
<feature type="domain" description="AAA+ ATPase" evidence="4">
    <location>
        <begin position="339"/>
        <end position="483"/>
    </location>
</feature>
<evidence type="ECO:0000256" key="2">
    <source>
        <dbReference type="ARBA" id="ARBA00022840"/>
    </source>
</evidence>
<dbReference type="InterPro" id="IPR027417">
    <property type="entry name" value="P-loop_NTPase"/>
</dbReference>
<dbReference type="GO" id="GO:0017116">
    <property type="term" value="F:single-stranded DNA helicase activity"/>
    <property type="evidence" value="ECO:0007669"/>
    <property type="project" value="TreeGrafter"/>
</dbReference>
<dbReference type="Pfam" id="PF14490">
    <property type="entry name" value="HHH_RecD2"/>
    <property type="match status" value="1"/>
</dbReference>
<dbReference type="Pfam" id="PF13538">
    <property type="entry name" value="UvrD_C_2"/>
    <property type="match status" value="1"/>
</dbReference>
<comment type="similarity">
    <text evidence="3">Belongs to the RecD family. RecD2 subfamily.</text>
</comment>
<dbReference type="NCBIfam" id="TIGR01448">
    <property type="entry name" value="recD_rel"/>
    <property type="match status" value="1"/>
</dbReference>
<comment type="catalytic activity">
    <reaction evidence="3">
        <text>ATP + H2O = ADP + phosphate + H(+)</text>
        <dbReference type="Rhea" id="RHEA:13065"/>
        <dbReference type="ChEBI" id="CHEBI:15377"/>
        <dbReference type="ChEBI" id="CHEBI:15378"/>
        <dbReference type="ChEBI" id="CHEBI:30616"/>
        <dbReference type="ChEBI" id="CHEBI:43474"/>
        <dbReference type="ChEBI" id="CHEBI:456216"/>
        <dbReference type="EC" id="5.6.2.3"/>
    </reaction>
</comment>
<dbReference type="SUPFAM" id="SSF52540">
    <property type="entry name" value="P-loop containing nucleoside triphosphate hydrolases"/>
    <property type="match status" value="2"/>
</dbReference>
<evidence type="ECO:0000313" key="6">
    <source>
        <dbReference type="Proteomes" id="UP000886786"/>
    </source>
</evidence>
<evidence type="ECO:0000259" key="4">
    <source>
        <dbReference type="SMART" id="SM00382"/>
    </source>
</evidence>
<gene>
    <name evidence="3" type="primary">recD2</name>
    <name evidence="5" type="ORF">IAB27_04550</name>
</gene>
<keyword evidence="3 5" id="KW-0347">Helicase</keyword>
<comment type="caution">
    <text evidence="5">The sequence shown here is derived from an EMBL/GenBank/DDBJ whole genome shotgun (WGS) entry which is preliminary data.</text>
</comment>
<keyword evidence="2 3" id="KW-0067">ATP-binding</keyword>
<comment type="function">
    <text evidence="3">DNA-dependent ATPase and ATP-dependent 5'-3' DNA helicase. Has no activity on blunt DNA or DNA with 3'-overhangs, requires at least 10 bases of 5'-ssDNA for helicase activity.</text>
</comment>
<dbReference type="PANTHER" id="PTHR43788">
    <property type="entry name" value="DNA2/NAM7 HELICASE FAMILY MEMBER"/>
    <property type="match status" value="1"/>
</dbReference>
<dbReference type="GO" id="GO:0006310">
    <property type="term" value="P:DNA recombination"/>
    <property type="evidence" value="ECO:0007669"/>
    <property type="project" value="InterPro"/>
</dbReference>
<keyword evidence="1 3" id="KW-0547">Nucleotide-binding</keyword>
<dbReference type="GO" id="GO:0016787">
    <property type="term" value="F:hydrolase activity"/>
    <property type="evidence" value="ECO:0007669"/>
    <property type="project" value="UniProtKB-KW"/>
</dbReference>
<accession>A0A9D0ZRE0</accession>
<dbReference type="SMART" id="SM00382">
    <property type="entry name" value="AAA"/>
    <property type="match status" value="1"/>
</dbReference>
<dbReference type="Pfam" id="PF18335">
    <property type="entry name" value="SH3_13"/>
    <property type="match status" value="1"/>
</dbReference>
<dbReference type="Proteomes" id="UP000886786">
    <property type="component" value="Unassembled WGS sequence"/>
</dbReference>
<dbReference type="InterPro" id="IPR027785">
    <property type="entry name" value="UvrD-like_helicase_C"/>
</dbReference>
<dbReference type="EMBL" id="DVFV01000084">
    <property type="protein sequence ID" value="HIQ90875.1"/>
    <property type="molecule type" value="Genomic_DNA"/>
</dbReference>
<dbReference type="InterPro" id="IPR041451">
    <property type="entry name" value="RecD2_SH13"/>
</dbReference>
<dbReference type="Gene3D" id="1.10.10.2220">
    <property type="match status" value="1"/>
</dbReference>
<evidence type="ECO:0000256" key="3">
    <source>
        <dbReference type="HAMAP-Rule" id="MF_01488"/>
    </source>
</evidence>
<dbReference type="GO" id="GO:0009338">
    <property type="term" value="C:exodeoxyribonuclease V complex"/>
    <property type="evidence" value="ECO:0007669"/>
    <property type="project" value="TreeGrafter"/>
</dbReference>
<keyword evidence="3" id="KW-0238">DNA-binding</keyword>
<dbReference type="PANTHER" id="PTHR43788:SF6">
    <property type="entry name" value="DNA HELICASE B"/>
    <property type="match status" value="1"/>
</dbReference>
<dbReference type="InterPro" id="IPR050534">
    <property type="entry name" value="Coronavir_polyprotein_1ab"/>
</dbReference>
<proteinExistence type="inferred from homology"/>
<dbReference type="GO" id="GO:0005524">
    <property type="term" value="F:ATP binding"/>
    <property type="evidence" value="ECO:0007669"/>
    <property type="project" value="UniProtKB-UniRule"/>
</dbReference>
<evidence type="ECO:0000256" key="1">
    <source>
        <dbReference type="ARBA" id="ARBA00022741"/>
    </source>
</evidence>
<reference evidence="5" key="1">
    <citation type="submission" date="2020-10" db="EMBL/GenBank/DDBJ databases">
        <authorList>
            <person name="Gilroy R."/>
        </authorList>
    </citation>
    <scope>NUCLEOTIDE SEQUENCE</scope>
    <source>
        <strain evidence="5">CHK147-3167</strain>
    </source>
</reference>
<dbReference type="GO" id="GO:0043139">
    <property type="term" value="F:5'-3' DNA helicase activity"/>
    <property type="evidence" value="ECO:0007669"/>
    <property type="project" value="UniProtKB-UniRule"/>
</dbReference>
<dbReference type="HAMAP" id="MF_01488">
    <property type="entry name" value="RecD2"/>
    <property type="match status" value="1"/>
</dbReference>
<keyword evidence="3" id="KW-0378">Hydrolase</keyword>
<dbReference type="Pfam" id="PF23139">
    <property type="entry name" value="OB_YrrC"/>
    <property type="match status" value="1"/>
</dbReference>
<name>A0A9D0ZRE0_9FIRM</name>
<sequence>MSYIKGNYRRSIFTSNQGYVIGLFKVVETDSEEMHDYIGKIVTFTGYFYDLNEEDTYVLYGEAVHHPRYGLQFQAESFEKVKPTEKDAVVEFLSSDLFPGIGEKLAEAICDTLGDDPLNEILDNPECLNLVPKLTKKKADKIVSILKKYDESHEIMVRLAELGFNAKESLEVYNNYGNDTLRVIDENVYDLRYFKDIPFSKIDKAGLKLNIMEDDHRRVLALTHYLMNRLIYQNGDSFLDKETIVKGLRNNFKIDVTEDEFNKIIDELISRDEVVVDGDDYYLKEIYEAEDYIAERLYIMASSLEKKYDDLDDLIRQMEELYKTKYNEDQIAAIKSAIEKNLLIITGGPGTGKTTIIKAITELYQKVNKFSEEEMDRYLALLAPTGRASRRMSETTGRGASTIHRFLKWNKDTGEFMINEDNKSSARMVIIDEVSMIDINLFNSLLKGLKSNVKMVLVGDYNQLPSVGPGRLLRDLIESEKIETIYLNKLYRQSENSYITLLASEIRDGDLSDNYLETYGDYTFLKCSSQYIKKNLRNLCEQIKDKGYDYKDYQVLAPMYKGENGIDLLNKELQEVLNPPSELKREYKYGDVVFREGDKVLQLLNMPDDNIYNGDIGIIKYIKFGNTSKSGKTEIYVDFDGNVVKYTPKDLINIKHGFIISIHKSQGSEFPIVVLTVCHSYYRMLYKKLIYTAVTRAKKKLIIIGEPEAFAMSVHNNHEYIRNSKFLEKLVNKFNILSK</sequence>
<dbReference type="Gene3D" id="2.30.30.940">
    <property type="match status" value="1"/>
</dbReference>
<dbReference type="InterPro" id="IPR055446">
    <property type="entry name" value="RecD2_N_OB"/>
</dbReference>
<dbReference type="InterPro" id="IPR006345">
    <property type="entry name" value="RecD2"/>
</dbReference>
<evidence type="ECO:0000313" key="5">
    <source>
        <dbReference type="EMBL" id="HIQ90875.1"/>
    </source>
</evidence>
<reference evidence="5" key="2">
    <citation type="journal article" date="2021" name="PeerJ">
        <title>Extensive microbial diversity within the chicken gut microbiome revealed by metagenomics and culture.</title>
        <authorList>
            <person name="Gilroy R."/>
            <person name="Ravi A."/>
            <person name="Getino M."/>
            <person name="Pursley I."/>
            <person name="Horton D.L."/>
            <person name="Alikhan N.F."/>
            <person name="Baker D."/>
            <person name="Gharbi K."/>
            <person name="Hall N."/>
            <person name="Watson M."/>
            <person name="Adriaenssens E.M."/>
            <person name="Foster-Nyarko E."/>
            <person name="Jarju S."/>
            <person name="Secka A."/>
            <person name="Antonio M."/>
            <person name="Oren A."/>
            <person name="Chaudhuri R.R."/>
            <person name="La Ragione R."/>
            <person name="Hildebrand F."/>
            <person name="Pallen M.J."/>
        </authorList>
    </citation>
    <scope>NUCLEOTIDE SEQUENCE</scope>
    <source>
        <strain evidence="5">CHK147-3167</strain>
    </source>
</reference>
<keyword evidence="3" id="KW-0413">Isomerase</keyword>
<dbReference type="EC" id="5.6.2.3" evidence="3"/>
<dbReference type="CDD" id="cd17933">
    <property type="entry name" value="DEXSc_RecD-like"/>
    <property type="match status" value="1"/>
</dbReference>